<keyword evidence="1" id="KW-0732">Signal</keyword>
<feature type="chain" id="PRO_5047162437" evidence="1">
    <location>
        <begin position="17"/>
        <end position="98"/>
    </location>
</feature>
<reference evidence="2" key="1">
    <citation type="submission" date="2022-03" db="EMBL/GenBank/DDBJ databases">
        <authorList>
            <person name="Martin H S."/>
        </authorList>
    </citation>
    <scope>NUCLEOTIDE SEQUENCE</scope>
</reference>
<protein>
    <submittedName>
        <fullName evidence="2">Uncharacterized protein</fullName>
    </submittedName>
</protein>
<feature type="signal peptide" evidence="1">
    <location>
        <begin position="1"/>
        <end position="16"/>
    </location>
</feature>
<feature type="non-terminal residue" evidence="2">
    <location>
        <position position="98"/>
    </location>
</feature>
<accession>A0ABN8HYP9</accession>
<keyword evidence="3" id="KW-1185">Reference proteome</keyword>
<evidence type="ECO:0000313" key="2">
    <source>
        <dbReference type="EMBL" id="CAH2039877.1"/>
    </source>
</evidence>
<organism evidence="2 3">
    <name type="scientific">Iphiclides podalirius</name>
    <name type="common">scarce swallowtail</name>
    <dbReference type="NCBI Taxonomy" id="110791"/>
    <lineage>
        <taxon>Eukaryota</taxon>
        <taxon>Metazoa</taxon>
        <taxon>Ecdysozoa</taxon>
        <taxon>Arthropoda</taxon>
        <taxon>Hexapoda</taxon>
        <taxon>Insecta</taxon>
        <taxon>Pterygota</taxon>
        <taxon>Neoptera</taxon>
        <taxon>Endopterygota</taxon>
        <taxon>Lepidoptera</taxon>
        <taxon>Glossata</taxon>
        <taxon>Ditrysia</taxon>
        <taxon>Papilionoidea</taxon>
        <taxon>Papilionidae</taxon>
        <taxon>Papilioninae</taxon>
        <taxon>Iphiclides</taxon>
    </lineage>
</organism>
<evidence type="ECO:0000256" key="1">
    <source>
        <dbReference type="SAM" id="SignalP"/>
    </source>
</evidence>
<gene>
    <name evidence="2" type="ORF">IPOD504_LOCUS2070</name>
</gene>
<name>A0ABN8HYP9_9NEOP</name>
<dbReference type="Proteomes" id="UP000837857">
    <property type="component" value="Chromosome 11"/>
</dbReference>
<dbReference type="EMBL" id="OW152823">
    <property type="protein sequence ID" value="CAH2039877.1"/>
    <property type="molecule type" value="Genomic_DNA"/>
</dbReference>
<proteinExistence type="predicted"/>
<sequence>MQPIWLIICLLEFVDSMYYANVGIPGCVTYNNTCVTKCPEHMHRVDSECRPTPSQRTCDEPVAMPMGVICGWSRCDCDFPFVCTYLRDTASPTRTVPD</sequence>
<evidence type="ECO:0000313" key="3">
    <source>
        <dbReference type="Proteomes" id="UP000837857"/>
    </source>
</evidence>